<evidence type="ECO:0000313" key="2">
    <source>
        <dbReference type="EMBL" id="GAA4234544.1"/>
    </source>
</evidence>
<evidence type="ECO:0000313" key="3">
    <source>
        <dbReference type="Proteomes" id="UP001501496"/>
    </source>
</evidence>
<keyword evidence="3" id="KW-1185">Reference proteome</keyword>
<comment type="caution">
    <text evidence="2">The sequence shown here is derived from an EMBL/GenBank/DDBJ whole genome shotgun (WGS) entry which is preliminary data.</text>
</comment>
<gene>
    <name evidence="2" type="ORF">GCM10022291_14200</name>
</gene>
<reference evidence="3" key="1">
    <citation type="journal article" date="2019" name="Int. J. Syst. Evol. Microbiol.">
        <title>The Global Catalogue of Microorganisms (GCM) 10K type strain sequencing project: providing services to taxonomists for standard genome sequencing and annotation.</title>
        <authorList>
            <consortium name="The Broad Institute Genomics Platform"/>
            <consortium name="The Broad Institute Genome Sequencing Center for Infectious Disease"/>
            <person name="Wu L."/>
            <person name="Ma J."/>
        </authorList>
    </citation>
    <scope>NUCLEOTIDE SEQUENCE [LARGE SCALE GENOMIC DNA]</scope>
    <source>
        <strain evidence="3">JCM 17630</strain>
    </source>
</reference>
<evidence type="ECO:0000259" key="1">
    <source>
        <dbReference type="Pfam" id="PF06439"/>
    </source>
</evidence>
<dbReference type="SUPFAM" id="SSF56988">
    <property type="entry name" value="Anthrax protective antigen"/>
    <property type="match status" value="1"/>
</dbReference>
<dbReference type="Pfam" id="PF06439">
    <property type="entry name" value="3keto-disac_hyd"/>
    <property type="match status" value="1"/>
</dbReference>
<feature type="domain" description="3-keto-alpha-glucoside-1,2-lyase/3-keto-2-hydroxy-glucal hydratase" evidence="1">
    <location>
        <begin position="43"/>
        <end position="249"/>
    </location>
</feature>
<protein>
    <recommendedName>
        <fullName evidence="1">3-keto-alpha-glucoside-1,2-lyase/3-keto-2-hydroxy-glucal hydratase domain-containing protein</fullName>
    </recommendedName>
</protein>
<dbReference type="EMBL" id="BAABCA010000003">
    <property type="protein sequence ID" value="GAA4234544.1"/>
    <property type="molecule type" value="Genomic_DNA"/>
</dbReference>
<accession>A0ABP8C7A7</accession>
<organism evidence="2 3">
    <name type="scientific">Postechiella marina</name>
    <dbReference type="NCBI Taxonomy" id="943941"/>
    <lineage>
        <taxon>Bacteria</taxon>
        <taxon>Pseudomonadati</taxon>
        <taxon>Bacteroidota</taxon>
        <taxon>Flavobacteriia</taxon>
        <taxon>Flavobacteriales</taxon>
        <taxon>Flavobacteriaceae</taxon>
        <taxon>Postechiella</taxon>
    </lineage>
</organism>
<dbReference type="InterPro" id="IPR010496">
    <property type="entry name" value="AL/BT2_dom"/>
</dbReference>
<dbReference type="RefSeq" id="WP_344787449.1">
    <property type="nucleotide sequence ID" value="NZ_BAABCA010000003.1"/>
</dbReference>
<name>A0ABP8C7A7_9FLAO</name>
<sequence>MKHTLVLYLSISVFLFFGSIEAQNKNKTSKQVTAIPYSVINLNDLSAFQKTGKNWGNASNVSINRSKEKTIFSEIGTGILVNKNNQRKNKHLVTKFEHGDIELELDVMMPLASNSGIYFQGRYEIQLYDSWGVKTPTYKDIGSIYQRWDEKRGKGKQGYEGTPTKINAAKAPGLWQHLKIIFHAPKFDALGNKTKNAWFEKVWLNGTLIIENAEVTGPTRGASFQKDEKPMGPIVFQGNHGPVAFKNIKYKLYNNNNKVIINNLKATVYESPKKIKKLQDINELKKVKDKNVKTISPLSDIKKNAKELIVYSGTLTIPETSNYLFEMKALGGGLLALNNKTAINMNKNNLKYSNYSFQKLEKGEIPFTVVFNQTAKRGERGFELFIEGNGTQRQSLQVKRISKREQSLIDMRFLLINHSDSKTISQRSFLMHNDVKKTHCISVGFPEKISYSYDLETGSLLQIWDNAFLNATHMWHSRGKEQLGYPEGQVIAFHGDSDFVYLKNDNSPWPKENYNTKHLLEKGFELKTPLIQKGYKLDNNKNPLFLSEIKGAKISNKFTPSSTDRKLKRDITVDSKKDIWLKISEASTIEIASDGTYIIGDKNYYIDFSGNESLTPIIRDNKQSKELLVKIPAGKQTINYSIIW</sequence>
<dbReference type="Proteomes" id="UP001501496">
    <property type="component" value="Unassembled WGS sequence"/>
</dbReference>
<dbReference type="Gene3D" id="2.60.120.560">
    <property type="entry name" value="Exo-inulinase, domain 1"/>
    <property type="match status" value="1"/>
</dbReference>
<proteinExistence type="predicted"/>